<gene>
    <name evidence="1" type="ORF">GOQ09_10740</name>
</gene>
<dbReference type="Proteomes" id="UP000425817">
    <property type="component" value="Chromosome"/>
</dbReference>
<dbReference type="GO" id="GO:0046917">
    <property type="term" value="F:triphosphoribosyl-dephospho-CoA synthase activity"/>
    <property type="evidence" value="ECO:0007669"/>
    <property type="project" value="InterPro"/>
</dbReference>
<dbReference type="GO" id="GO:0005524">
    <property type="term" value="F:ATP binding"/>
    <property type="evidence" value="ECO:0007669"/>
    <property type="project" value="InterPro"/>
</dbReference>
<proteinExistence type="predicted"/>
<evidence type="ECO:0000313" key="2">
    <source>
        <dbReference type="Proteomes" id="UP000425817"/>
    </source>
</evidence>
<protein>
    <submittedName>
        <fullName evidence="1">Triphosphoribosyl-dephospho-CoA synthase</fullName>
    </submittedName>
</protein>
<sequence>MNARQAAIERARACFLRACWLDVAVRKPGNVSRDSPGHRMQASMFIESAKAAAVPLFEPGLRVGARIEAAVEATWAVAGCNTNLGILLLCAPIAAAVEQNPTAATPAALRAAVESVLATLDIDDARAAYRAIARAHPGGLGSAPQEDVHDAPTVDLRAAMALAADRDLIARQYRDGFADLFALAFQVPVHQAGLVNAPAGAEASPDEATVASVQRLYLSCMGAFPDSHIVRKHGGRVAQSVMTAAQAWRARAGDGAVLDADAEFAAWDVSLKAAGINPGTSADFTVAALLLSGWIRSCPAPARDPAAGWHGS</sequence>
<dbReference type="EMBL" id="CP046622">
    <property type="protein sequence ID" value="QGW82034.1"/>
    <property type="molecule type" value="Genomic_DNA"/>
</dbReference>
<dbReference type="OrthoDB" id="8525901at2"/>
<dbReference type="PANTHER" id="PTHR42280:SF1">
    <property type="entry name" value="CITG FAMILY PROTEIN"/>
    <property type="match status" value="1"/>
</dbReference>
<dbReference type="Pfam" id="PF01874">
    <property type="entry name" value="CitG"/>
    <property type="match status" value="1"/>
</dbReference>
<dbReference type="Gene3D" id="1.10.4200.10">
    <property type="entry name" value="Triphosphoribosyl-dephospho-CoA protein"/>
    <property type="match status" value="1"/>
</dbReference>
<dbReference type="RefSeq" id="WP_157613415.1">
    <property type="nucleotide sequence ID" value="NZ_CP046622.1"/>
</dbReference>
<name>A0A6I6HF30_VARPD</name>
<evidence type="ECO:0000313" key="1">
    <source>
        <dbReference type="EMBL" id="QGW82034.1"/>
    </source>
</evidence>
<dbReference type="AlphaFoldDB" id="A0A6I6HF30"/>
<accession>A0A6I6HF30</accession>
<dbReference type="InterPro" id="IPR002736">
    <property type="entry name" value="CitG"/>
</dbReference>
<dbReference type="PANTHER" id="PTHR42280">
    <property type="entry name" value="CITG FAMILY PROTEIN"/>
    <property type="match status" value="1"/>
</dbReference>
<organism evidence="1 2">
    <name type="scientific">Variovorax paradoxus</name>
    <dbReference type="NCBI Taxonomy" id="34073"/>
    <lineage>
        <taxon>Bacteria</taxon>
        <taxon>Pseudomonadati</taxon>
        <taxon>Pseudomonadota</taxon>
        <taxon>Betaproteobacteria</taxon>
        <taxon>Burkholderiales</taxon>
        <taxon>Comamonadaceae</taxon>
        <taxon>Variovorax</taxon>
    </lineage>
</organism>
<reference evidence="1 2" key="1">
    <citation type="submission" date="2019-12" db="EMBL/GenBank/DDBJ databases">
        <title>Hybrid Genome Assemblies of two High G+C Isolates from Undergraduate Microbiology Courses.</title>
        <authorList>
            <person name="Ne Ville C.J."/>
            <person name="Enright D."/>
            <person name="Hernandez I."/>
            <person name="Dodsworth J."/>
            <person name="Orwin P.M."/>
        </authorList>
    </citation>
    <scope>NUCLEOTIDE SEQUENCE [LARGE SCALE GENOMIC DNA]</scope>
    <source>
        <strain evidence="1 2">CSUSB</strain>
    </source>
</reference>